<evidence type="ECO:0000313" key="1">
    <source>
        <dbReference type="EMBL" id="QQP93849.1"/>
    </source>
</evidence>
<name>A0ABX7BID2_9PROT</name>
<keyword evidence="1" id="KW-0614">Plasmid</keyword>
<dbReference type="Proteomes" id="UP000595197">
    <property type="component" value="Plasmid pTT6-3"/>
</dbReference>
<dbReference type="EMBL" id="CP067423">
    <property type="protein sequence ID" value="QQP93849.1"/>
    <property type="molecule type" value="Genomic_DNA"/>
</dbReference>
<protein>
    <submittedName>
        <fullName evidence="1">Uncharacterized protein</fullName>
    </submittedName>
</protein>
<organism evidence="1 2">
    <name type="scientific">Skermanella cutis</name>
    <dbReference type="NCBI Taxonomy" id="2775420"/>
    <lineage>
        <taxon>Bacteria</taxon>
        <taxon>Pseudomonadati</taxon>
        <taxon>Pseudomonadota</taxon>
        <taxon>Alphaproteobacteria</taxon>
        <taxon>Rhodospirillales</taxon>
        <taxon>Azospirillaceae</taxon>
        <taxon>Skermanella</taxon>
    </lineage>
</organism>
<sequence>MPYRLTSAQRCVLADCVRTGLVGWLITCPVAGQRCRILQARATSLLGFGFSRFTTMAANHFGSEYRPRRPGSTATFPLSIAEAAALANDVELEMAGDDQIYAAALIATHSPYAQPEIKGRDWRAYVTMLGEIGIDPWTGDPTWSHEVRDLLRPFRRAVAASRAIAAE</sequence>
<proteinExistence type="predicted"/>
<accession>A0ABX7BID2</accession>
<gene>
    <name evidence="1" type="ORF">IGS68_34570</name>
</gene>
<reference evidence="1" key="1">
    <citation type="submission" date="2021-02" db="EMBL/GenBank/DDBJ databases">
        <title>Skermanella TT6 skin isolate.</title>
        <authorList>
            <person name="Lee K."/>
            <person name="Ganzorig M."/>
        </authorList>
    </citation>
    <scope>NUCLEOTIDE SEQUENCE</scope>
    <source>
        <strain evidence="1">TT6</strain>
    </source>
</reference>
<evidence type="ECO:0000313" key="2">
    <source>
        <dbReference type="Proteomes" id="UP000595197"/>
    </source>
</evidence>
<keyword evidence="2" id="KW-1185">Reference proteome</keyword>
<dbReference type="RefSeq" id="WP_201083678.1">
    <property type="nucleotide sequence ID" value="NZ_CP067423.1"/>
</dbReference>
<geneLocation type="plasmid" evidence="1 2">
    <name>pTT6-3</name>
</geneLocation>